<feature type="region of interest" description="Disordered" evidence="2">
    <location>
        <begin position="85"/>
        <end position="158"/>
    </location>
</feature>
<dbReference type="GO" id="GO:0003712">
    <property type="term" value="F:transcription coregulator activity"/>
    <property type="evidence" value="ECO:0007669"/>
    <property type="project" value="TreeGrafter"/>
</dbReference>
<keyword evidence="1" id="KW-0677">Repeat</keyword>
<feature type="compositionally biased region" description="Polar residues" evidence="2">
    <location>
        <begin position="256"/>
        <end position="268"/>
    </location>
</feature>
<dbReference type="Proteomes" id="UP000827284">
    <property type="component" value="Unassembled WGS sequence"/>
</dbReference>
<evidence type="ECO:0000259" key="3">
    <source>
        <dbReference type="PROSITE" id="PS50020"/>
    </source>
</evidence>
<comment type="caution">
    <text evidence="5">The sequence shown here is derived from an EMBL/GenBank/DDBJ whole genome shotgun (WGS) entry which is preliminary data.</text>
</comment>
<proteinExistence type="predicted"/>
<feature type="domain" description="FF" evidence="4">
    <location>
        <begin position="542"/>
        <end position="604"/>
    </location>
</feature>
<feature type="compositionally biased region" description="Low complexity" evidence="2">
    <location>
        <begin position="509"/>
        <end position="518"/>
    </location>
</feature>
<dbReference type="AlphaFoldDB" id="A0A9P3LX36"/>
<keyword evidence="6" id="KW-1185">Reference proteome</keyword>
<feature type="compositionally biased region" description="Basic and acidic residues" evidence="2">
    <location>
        <begin position="217"/>
        <end position="228"/>
    </location>
</feature>
<dbReference type="GO" id="GO:0070063">
    <property type="term" value="F:RNA polymerase binding"/>
    <property type="evidence" value="ECO:0007669"/>
    <property type="project" value="InterPro"/>
</dbReference>
<dbReference type="SUPFAM" id="SSF51045">
    <property type="entry name" value="WW domain"/>
    <property type="match status" value="2"/>
</dbReference>
<protein>
    <recommendedName>
        <fullName evidence="7">Transcription elongation regulator 1</fullName>
    </recommendedName>
</protein>
<dbReference type="InterPro" id="IPR045148">
    <property type="entry name" value="TCRG1-like"/>
</dbReference>
<feature type="compositionally biased region" description="Pro residues" evidence="2">
    <location>
        <begin position="86"/>
        <end position="123"/>
    </location>
</feature>
<dbReference type="SMART" id="SM00441">
    <property type="entry name" value="FF"/>
    <property type="match status" value="3"/>
</dbReference>
<feature type="region of interest" description="Disordered" evidence="2">
    <location>
        <begin position="286"/>
        <end position="305"/>
    </location>
</feature>
<dbReference type="OrthoDB" id="410044at2759"/>
<dbReference type="CDD" id="cd00201">
    <property type="entry name" value="WW"/>
    <property type="match status" value="1"/>
</dbReference>
<evidence type="ECO:0000313" key="5">
    <source>
        <dbReference type="EMBL" id="GJJ73703.1"/>
    </source>
</evidence>
<name>A0A9P3LX36_9FUNG</name>
<dbReference type="InterPro" id="IPR036020">
    <property type="entry name" value="WW_dom_sf"/>
</dbReference>
<dbReference type="PROSITE" id="PS01159">
    <property type="entry name" value="WW_DOMAIN_1"/>
    <property type="match status" value="1"/>
</dbReference>
<reference evidence="5" key="2">
    <citation type="journal article" date="2022" name="Microbiol. Resour. Announc.">
        <title>Whole-Genome Sequence of Entomortierella parvispora E1425, a Mucoromycotan Fungus Associated with Burkholderiaceae-Related Endosymbiotic Bacteria.</title>
        <authorList>
            <person name="Herlambang A."/>
            <person name="Guo Y."/>
            <person name="Takashima Y."/>
            <person name="Narisawa K."/>
            <person name="Ohta H."/>
            <person name="Nishizawa T."/>
        </authorList>
    </citation>
    <scope>NUCLEOTIDE SEQUENCE</scope>
    <source>
        <strain evidence="5">E1425</strain>
    </source>
</reference>
<dbReference type="EMBL" id="BQFW01000008">
    <property type="protein sequence ID" value="GJJ73703.1"/>
    <property type="molecule type" value="Genomic_DNA"/>
</dbReference>
<dbReference type="InterPro" id="IPR036517">
    <property type="entry name" value="FF_domain_sf"/>
</dbReference>
<evidence type="ECO:0000313" key="6">
    <source>
        <dbReference type="Proteomes" id="UP000827284"/>
    </source>
</evidence>
<evidence type="ECO:0000256" key="2">
    <source>
        <dbReference type="SAM" id="MobiDB-lite"/>
    </source>
</evidence>
<dbReference type="InterPro" id="IPR002713">
    <property type="entry name" value="FF_domain"/>
</dbReference>
<dbReference type="Pfam" id="PF00397">
    <property type="entry name" value="WW"/>
    <property type="match status" value="1"/>
</dbReference>
<accession>A0A9P3LX36</accession>
<feature type="compositionally biased region" description="Pro residues" evidence="2">
    <location>
        <begin position="10"/>
        <end position="51"/>
    </location>
</feature>
<dbReference type="SMART" id="SM00456">
    <property type="entry name" value="WW"/>
    <property type="match status" value="2"/>
</dbReference>
<evidence type="ECO:0008006" key="7">
    <source>
        <dbReference type="Google" id="ProtNLM"/>
    </source>
</evidence>
<reference evidence="5" key="1">
    <citation type="submission" date="2021-11" db="EMBL/GenBank/DDBJ databases">
        <authorList>
            <person name="Herlambang A."/>
            <person name="Guo Y."/>
            <person name="Takashima Y."/>
            <person name="Nishizawa T."/>
        </authorList>
    </citation>
    <scope>NUCLEOTIDE SEQUENCE</scope>
    <source>
        <strain evidence="5">E1425</strain>
    </source>
</reference>
<feature type="compositionally biased region" description="Low complexity" evidence="2">
    <location>
        <begin position="526"/>
        <end position="536"/>
    </location>
</feature>
<feature type="compositionally biased region" description="Basic and acidic residues" evidence="2">
    <location>
        <begin position="238"/>
        <end position="255"/>
    </location>
</feature>
<dbReference type="PROSITE" id="PS51676">
    <property type="entry name" value="FF"/>
    <property type="match status" value="1"/>
</dbReference>
<feature type="region of interest" description="Disordered" evidence="2">
    <location>
        <begin position="1"/>
        <end position="51"/>
    </location>
</feature>
<dbReference type="Gene3D" id="2.20.70.10">
    <property type="match status" value="2"/>
</dbReference>
<gene>
    <name evidence="5" type="ORF">EMPS_06061</name>
</gene>
<feature type="region of interest" description="Disordered" evidence="2">
    <location>
        <begin position="507"/>
        <end position="537"/>
    </location>
</feature>
<dbReference type="PANTHER" id="PTHR15377">
    <property type="entry name" value="TRANSCRIPTION ELONGATION REGULATOR 1"/>
    <property type="match status" value="1"/>
</dbReference>
<dbReference type="Gene3D" id="1.10.10.440">
    <property type="entry name" value="FF domain"/>
    <property type="match status" value="3"/>
</dbReference>
<feature type="domain" description="WW" evidence="3">
    <location>
        <begin position="165"/>
        <end position="198"/>
    </location>
</feature>
<dbReference type="PANTHER" id="PTHR15377:SF3">
    <property type="entry name" value="WW DOMAIN-CONTAINING PROTEIN"/>
    <property type="match status" value="1"/>
</dbReference>
<feature type="region of interest" description="Disordered" evidence="2">
    <location>
        <begin position="396"/>
        <end position="447"/>
    </location>
</feature>
<feature type="domain" description="WW" evidence="3">
    <location>
        <begin position="55"/>
        <end position="88"/>
    </location>
</feature>
<evidence type="ECO:0000259" key="4">
    <source>
        <dbReference type="PROSITE" id="PS51676"/>
    </source>
</evidence>
<feature type="compositionally biased region" description="Basic and acidic residues" evidence="2">
    <location>
        <begin position="396"/>
        <end position="440"/>
    </location>
</feature>
<dbReference type="SUPFAM" id="SSF81698">
    <property type="entry name" value="FF domain"/>
    <property type="match status" value="3"/>
</dbReference>
<dbReference type="PROSITE" id="PS50020">
    <property type="entry name" value="WW_DOMAIN_2"/>
    <property type="match status" value="2"/>
</dbReference>
<dbReference type="InterPro" id="IPR001202">
    <property type="entry name" value="WW_dom"/>
</dbReference>
<evidence type="ECO:0000256" key="1">
    <source>
        <dbReference type="ARBA" id="ARBA00022737"/>
    </source>
</evidence>
<feature type="region of interest" description="Disordered" evidence="2">
    <location>
        <begin position="217"/>
        <end position="270"/>
    </location>
</feature>
<sequence length="610" mass="68766">MDPSHHPQRPPHGPPGGPLGRPPFFPGGPPPGVMMAPPPGGPFGGPPPFRPPMVPFLPPGWTEHKAPDGMSYFYNAATGQSSWVRPTPPPMPTGVPGMPPPPGAQHFPPPGFHPGHQQPPPPGLMVAAPAAPGTSESTGAPKEDPSMTSKKSKKAKKEKAVKKVQVLDSQWFIVTTSLDNTFYYNKETKTSIWIPTVELETLLVKMGQVETEKRKAEAEKLAKAEQDRISAAAGGTKRSNEESQSKEAIEKRSKTESSAAGQDTNVGTEMTEDDVAWQLAAMEEMVDDQDQDEEMQSQGDESDADADVQARLKMLQKEPEKPSWAENLDISEDNIQEREMLFLNMMRDRGVTQFDTWERAFSKIERDPRMYLIPGKKDRQALFDSFCTIRAQEIRAAKEKKEQEEREEAERKEKRDKEKHQHESRRDTLSSSSKHHDTSKSEAAVASVSKPEAVYRRLMEEYTTKSSTWLDFMTKYRLDPRFLALKPGSLRESIFRKYLSDLKKGILPTTKTSSSTSTSDDRKRSSSSSYSSSSSSKKYKATKEEIDEFMSLLRETKKDILYEHKHSSSVEWKKIKRAIDRDRRYDAVGSSTEREMLFREYADKVIQRRD</sequence>
<organism evidence="5 6">
    <name type="scientific">Entomortierella parvispora</name>
    <dbReference type="NCBI Taxonomy" id="205924"/>
    <lineage>
        <taxon>Eukaryota</taxon>
        <taxon>Fungi</taxon>
        <taxon>Fungi incertae sedis</taxon>
        <taxon>Mucoromycota</taxon>
        <taxon>Mortierellomycotina</taxon>
        <taxon>Mortierellomycetes</taxon>
        <taxon>Mortierellales</taxon>
        <taxon>Mortierellaceae</taxon>
        <taxon>Entomortierella</taxon>
    </lineage>
</organism>
<dbReference type="GO" id="GO:0005634">
    <property type="term" value="C:nucleus"/>
    <property type="evidence" value="ECO:0007669"/>
    <property type="project" value="TreeGrafter"/>
</dbReference>
<dbReference type="Pfam" id="PF01846">
    <property type="entry name" value="FF"/>
    <property type="match status" value="2"/>
</dbReference>